<dbReference type="Pfam" id="PF03466">
    <property type="entry name" value="LysR_substrate"/>
    <property type="match status" value="1"/>
</dbReference>
<dbReference type="Pfam" id="PF00126">
    <property type="entry name" value="HTH_1"/>
    <property type="match status" value="1"/>
</dbReference>
<evidence type="ECO:0000256" key="4">
    <source>
        <dbReference type="ARBA" id="ARBA00023163"/>
    </source>
</evidence>
<comment type="similarity">
    <text evidence="1">Belongs to the LysR transcriptional regulatory family.</text>
</comment>
<dbReference type="Proteomes" id="UP000182427">
    <property type="component" value="Chromosome I"/>
</dbReference>
<evidence type="ECO:0000256" key="1">
    <source>
        <dbReference type="ARBA" id="ARBA00009437"/>
    </source>
</evidence>
<protein>
    <submittedName>
        <fullName evidence="6">DNA-binding transcriptional regulator, LysR family</fullName>
    </submittedName>
</protein>
<evidence type="ECO:0000313" key="6">
    <source>
        <dbReference type="EMBL" id="SDF78187.1"/>
    </source>
</evidence>
<dbReference type="OrthoDB" id="9786526at2"/>
<name>A0A1G7NWC3_9BACT</name>
<dbReference type="GO" id="GO:0006351">
    <property type="term" value="P:DNA-templated transcription"/>
    <property type="evidence" value="ECO:0007669"/>
    <property type="project" value="TreeGrafter"/>
</dbReference>
<keyword evidence="3 6" id="KW-0238">DNA-binding</keyword>
<keyword evidence="7" id="KW-1185">Reference proteome</keyword>
<dbReference type="CDD" id="cd08474">
    <property type="entry name" value="PBP2_CrgA_like_5"/>
    <property type="match status" value="1"/>
</dbReference>
<evidence type="ECO:0000259" key="5">
    <source>
        <dbReference type="PROSITE" id="PS50931"/>
    </source>
</evidence>
<dbReference type="InterPro" id="IPR036388">
    <property type="entry name" value="WH-like_DNA-bd_sf"/>
</dbReference>
<dbReference type="Gene3D" id="1.10.10.10">
    <property type="entry name" value="Winged helix-like DNA-binding domain superfamily/Winged helix DNA-binding domain"/>
    <property type="match status" value="1"/>
</dbReference>
<evidence type="ECO:0000256" key="3">
    <source>
        <dbReference type="ARBA" id="ARBA00023125"/>
    </source>
</evidence>
<dbReference type="FunFam" id="1.10.10.10:FF:000001">
    <property type="entry name" value="LysR family transcriptional regulator"/>
    <property type="match status" value="1"/>
</dbReference>
<dbReference type="PANTHER" id="PTHR30537:SF1">
    <property type="entry name" value="HTH-TYPE TRANSCRIPTIONAL REGULATOR PGRR"/>
    <property type="match status" value="1"/>
</dbReference>
<gene>
    <name evidence="6" type="ORF">SAMN05444167_3296</name>
</gene>
<dbReference type="GO" id="GO:0043565">
    <property type="term" value="F:sequence-specific DNA binding"/>
    <property type="evidence" value="ECO:0007669"/>
    <property type="project" value="TreeGrafter"/>
</dbReference>
<dbReference type="PANTHER" id="PTHR30537">
    <property type="entry name" value="HTH-TYPE TRANSCRIPTIONAL REGULATOR"/>
    <property type="match status" value="1"/>
</dbReference>
<feature type="domain" description="HTH lysR-type" evidence="5">
    <location>
        <begin position="3"/>
        <end position="60"/>
    </location>
</feature>
<keyword evidence="4" id="KW-0804">Transcription</keyword>
<dbReference type="GO" id="GO:0003700">
    <property type="term" value="F:DNA-binding transcription factor activity"/>
    <property type="evidence" value="ECO:0007669"/>
    <property type="project" value="InterPro"/>
</dbReference>
<accession>A0A1G7NWC3</accession>
<dbReference type="InterPro" id="IPR036390">
    <property type="entry name" value="WH_DNA-bd_sf"/>
</dbReference>
<dbReference type="InterPro" id="IPR000847">
    <property type="entry name" value="LysR_HTH_N"/>
</dbReference>
<evidence type="ECO:0000313" key="7">
    <source>
        <dbReference type="Proteomes" id="UP000182427"/>
    </source>
</evidence>
<proteinExistence type="inferred from homology"/>
<reference evidence="7" key="1">
    <citation type="submission" date="2016-10" db="EMBL/GenBank/DDBJ databases">
        <authorList>
            <person name="Varghese N."/>
            <person name="Submissions S."/>
        </authorList>
    </citation>
    <scope>NUCLEOTIDE SEQUENCE [LARGE SCALE GENOMIC DNA]</scope>
    <source>
        <strain evidence="7">GAS232</strain>
    </source>
</reference>
<dbReference type="AlphaFoldDB" id="A0A1G7NWC3"/>
<dbReference type="PROSITE" id="PS50931">
    <property type="entry name" value="HTH_LYSR"/>
    <property type="match status" value="1"/>
</dbReference>
<dbReference type="SUPFAM" id="SSF46785">
    <property type="entry name" value="Winged helix' DNA-binding domain"/>
    <property type="match status" value="1"/>
</dbReference>
<organism evidence="6 7">
    <name type="scientific">Terriglobus roseus</name>
    <dbReference type="NCBI Taxonomy" id="392734"/>
    <lineage>
        <taxon>Bacteria</taxon>
        <taxon>Pseudomonadati</taxon>
        <taxon>Acidobacteriota</taxon>
        <taxon>Terriglobia</taxon>
        <taxon>Terriglobales</taxon>
        <taxon>Acidobacteriaceae</taxon>
        <taxon>Terriglobus</taxon>
    </lineage>
</organism>
<dbReference type="Gene3D" id="3.40.190.290">
    <property type="match status" value="1"/>
</dbReference>
<dbReference type="InterPro" id="IPR005119">
    <property type="entry name" value="LysR_subst-bd"/>
</dbReference>
<dbReference type="SUPFAM" id="SSF53850">
    <property type="entry name" value="Periplasmic binding protein-like II"/>
    <property type="match status" value="1"/>
</dbReference>
<evidence type="ECO:0000256" key="2">
    <source>
        <dbReference type="ARBA" id="ARBA00023015"/>
    </source>
</evidence>
<dbReference type="PRINTS" id="PR00039">
    <property type="entry name" value="HTHLYSR"/>
</dbReference>
<keyword evidence="2" id="KW-0805">Transcription regulation</keyword>
<dbReference type="RefSeq" id="WP_083346114.1">
    <property type="nucleotide sequence ID" value="NZ_LT629690.1"/>
</dbReference>
<sequence length="298" mass="33320">MRDELQALAAFAAVAEERSFTRAAARLRISQSALSHSVRGLEKRLGVQLLARTTRSVAPTAAGEAVLREVQPALERIARSLTEAQQQRDRPAGRLRLLVSRSAAQVVLMPKLKEFTEAYPDITLDITTSNDRAELVAGGYDAGIQIGEFIQRDMIAVRVSDDLRLAVVGSPSYFTTHSKPRTPRDLKDHICLAFRFSTGIYRWEFEKGRRAITFLPEGPLVFDDSDLLMQCVERGVGISMAMETLARERLADGRLVELMRDWCPVFPGYFLYYPSRHNQPAALTALIRTLRMPSQVSA</sequence>
<dbReference type="InterPro" id="IPR058163">
    <property type="entry name" value="LysR-type_TF_proteobact-type"/>
</dbReference>
<dbReference type="EMBL" id="LT629690">
    <property type="protein sequence ID" value="SDF78187.1"/>
    <property type="molecule type" value="Genomic_DNA"/>
</dbReference>